<feature type="region of interest" description="Disordered" evidence="1">
    <location>
        <begin position="197"/>
        <end position="298"/>
    </location>
</feature>
<feature type="compositionally biased region" description="Basic and acidic residues" evidence="1">
    <location>
        <begin position="843"/>
        <end position="866"/>
    </location>
</feature>
<dbReference type="OrthoDB" id="5592111at2759"/>
<feature type="compositionally biased region" description="Basic residues" evidence="1">
    <location>
        <begin position="995"/>
        <end position="1006"/>
    </location>
</feature>
<protein>
    <submittedName>
        <fullName evidence="2">Uncharacterized protein</fullName>
    </submittedName>
</protein>
<feature type="compositionally biased region" description="Low complexity" evidence="1">
    <location>
        <begin position="234"/>
        <end position="246"/>
    </location>
</feature>
<feature type="compositionally biased region" description="Low complexity" evidence="1">
    <location>
        <begin position="197"/>
        <end position="217"/>
    </location>
</feature>
<feature type="compositionally biased region" description="Low complexity" evidence="1">
    <location>
        <begin position="20"/>
        <end position="32"/>
    </location>
</feature>
<dbReference type="Proteomes" id="UP001151516">
    <property type="component" value="Unassembled WGS sequence"/>
</dbReference>
<organism evidence="2 3">
    <name type="scientific">Coemansia spiralis</name>
    <dbReference type="NCBI Taxonomy" id="417178"/>
    <lineage>
        <taxon>Eukaryota</taxon>
        <taxon>Fungi</taxon>
        <taxon>Fungi incertae sedis</taxon>
        <taxon>Zoopagomycota</taxon>
        <taxon>Kickxellomycotina</taxon>
        <taxon>Kickxellomycetes</taxon>
        <taxon>Kickxellales</taxon>
        <taxon>Kickxellaceae</taxon>
        <taxon>Coemansia</taxon>
    </lineage>
</organism>
<feature type="compositionally biased region" description="Polar residues" evidence="1">
    <location>
        <begin position="255"/>
        <end position="266"/>
    </location>
</feature>
<feature type="region of interest" description="Disordered" evidence="1">
    <location>
        <begin position="665"/>
        <end position="722"/>
    </location>
</feature>
<name>A0A9W8L482_9FUNG</name>
<dbReference type="EMBL" id="JANBTX010000031">
    <property type="protein sequence ID" value="KAJ2689134.1"/>
    <property type="molecule type" value="Genomic_DNA"/>
</dbReference>
<sequence>MLKAFSKVFHKAQGPHDEQLAAAAPDALQPSAKQPLKRALERRQASSPSQDAAGAAGVLGLISPRRNAAEVGASGAHVVSPGLGPIASPAKRTSIQQRPEHSMLQPRLHLKSPAPGVDGRFALTADNIEWHLRLIPPMKESKYDWIVRYVQEQQQNVAAAAAEPSQHQHDIESSMLMTGQMQYEYIGPNYIDHRAAAAAAAAHQQQQQQQQQQHHQQLQFQMLHTPAQPRAYLNNGNVHNNNHPQNQLPPPIQQSLTNNTNTTGNVAQREADAPPPDNEEDDNTPLAAISTNLGPRHQPTVPMLQPTALSVGNVSCLDKYMTGSLNDPLPEPVSPTRGARLSLMSFQSNVAVNMDTPDIHAVSRSHSLSNPQSASILESSYRVTPVVRSPTGHDSVPPLFSANPTATRQLSCPISTGSNGPGLNIVSRPGQAQRLDDDTSDDEGDNEPLLLRRPSTVNALLSANGKPSARTPSTRSKPAAQVPSDAESDNMPALRVVNQVSSHDSDESADGRDIGDMQVVPHPPPFSPAVYDNKDDEDEDEDDTPLVRLAERADQRPPPLLNVNTSIARPPITICNYSLDDDDNRPLSSLMMLASGAADDMGGSLPLPAPRHVIDPDAVVNISDIINEAVTPPRTSLGERERPISPLISTGSTRKHSLLLHSFHPGGQGSETTGGAVAGGTDPVEPSLSEMSSAANNARPAIPQKQRPGLSSGYSGQPAIKGSVATNRTSSLPQSLKLAMDHADPALISLPVKYSLDASEPIGEGSGESDDDEAEQSIGNSAESSSKRRQDTGHALATLESGQAGGSSKRPWAMNRAHSASALSLASSRRAPRGSTLGQQLTDELHMLRDNLARSRRENEKSERRSWQVGDPPAVQQPWVRHDNTLSDTALPQKLASLRPDSANGHGGDINEVATQDETTKVPSPWSHAGKQRPMSTQQLRTSKWFGMGSSSQVFHARQQSKDSASATVSAVQPASPQSVHSTSLSSRISNQLGKLKRSFKHGGST</sequence>
<evidence type="ECO:0000256" key="1">
    <source>
        <dbReference type="SAM" id="MobiDB-lite"/>
    </source>
</evidence>
<feature type="region of interest" description="Disordered" evidence="1">
    <location>
        <begin position="759"/>
        <end position="882"/>
    </location>
</feature>
<feature type="region of interest" description="Disordered" evidence="1">
    <location>
        <begin position="951"/>
        <end position="1006"/>
    </location>
</feature>
<comment type="caution">
    <text evidence="2">The sequence shown here is derived from an EMBL/GenBank/DDBJ whole genome shotgun (WGS) entry which is preliminary data.</text>
</comment>
<feature type="region of interest" description="Disordered" evidence="1">
    <location>
        <begin position="897"/>
        <end position="939"/>
    </location>
</feature>
<feature type="compositionally biased region" description="Basic and acidic residues" evidence="1">
    <location>
        <begin position="503"/>
        <end position="515"/>
    </location>
</feature>
<evidence type="ECO:0000313" key="3">
    <source>
        <dbReference type="Proteomes" id="UP001151516"/>
    </source>
</evidence>
<feature type="compositionally biased region" description="Acidic residues" evidence="1">
    <location>
        <begin position="534"/>
        <end position="543"/>
    </location>
</feature>
<gene>
    <name evidence="2" type="ORF">IWW39_001688</name>
</gene>
<evidence type="ECO:0000313" key="2">
    <source>
        <dbReference type="EMBL" id="KAJ2689134.1"/>
    </source>
</evidence>
<accession>A0A9W8L482</accession>
<keyword evidence="3" id="KW-1185">Reference proteome</keyword>
<feature type="compositionally biased region" description="Low complexity" evidence="1">
    <location>
        <begin position="816"/>
        <end position="829"/>
    </location>
</feature>
<feature type="compositionally biased region" description="Polar residues" evidence="1">
    <location>
        <begin position="962"/>
        <end position="993"/>
    </location>
</feature>
<dbReference type="AlphaFoldDB" id="A0A9W8L482"/>
<reference evidence="2" key="1">
    <citation type="submission" date="2022-07" db="EMBL/GenBank/DDBJ databases">
        <title>Phylogenomic reconstructions and comparative analyses of Kickxellomycotina fungi.</title>
        <authorList>
            <person name="Reynolds N.K."/>
            <person name="Stajich J.E."/>
            <person name="Barry K."/>
            <person name="Grigoriev I.V."/>
            <person name="Crous P."/>
            <person name="Smith M.E."/>
        </authorList>
    </citation>
    <scope>NUCLEOTIDE SEQUENCE</scope>
    <source>
        <strain evidence="2">CBS 109367</strain>
    </source>
</reference>
<proteinExistence type="predicted"/>
<feature type="region of interest" description="Disordered" evidence="1">
    <location>
        <begin position="410"/>
        <end position="543"/>
    </location>
</feature>
<feature type="region of interest" description="Disordered" evidence="1">
    <location>
        <begin position="1"/>
        <end position="53"/>
    </location>
</feature>